<keyword evidence="2 7" id="KW-0540">Nuclease</keyword>
<keyword evidence="7" id="KW-0698">rRNA processing</keyword>
<comment type="subcellular location">
    <subcellularLocation>
        <location evidence="7">Cytoplasm</location>
    </subcellularLocation>
</comment>
<keyword evidence="4 7" id="KW-0255">Endonuclease</keyword>
<keyword evidence="7" id="KW-0690">Ribosome biogenesis</keyword>
<dbReference type="GO" id="GO:0006364">
    <property type="term" value="P:rRNA processing"/>
    <property type="evidence" value="ECO:0007669"/>
    <property type="project" value="UniProtKB-UniRule"/>
</dbReference>
<evidence type="ECO:0000256" key="7">
    <source>
        <dbReference type="HAMAP-Rule" id="MF_00009"/>
    </source>
</evidence>
<keyword evidence="7" id="KW-0963">Cytoplasm</keyword>
<dbReference type="AlphaFoldDB" id="A0A4Y6V7J5"/>
<gene>
    <name evidence="7 8" type="primary">ybeY</name>
    <name evidence="8" type="ORF">D5366_02385</name>
</gene>
<dbReference type="Pfam" id="PF02130">
    <property type="entry name" value="YbeY"/>
    <property type="match status" value="1"/>
</dbReference>
<evidence type="ECO:0000256" key="2">
    <source>
        <dbReference type="ARBA" id="ARBA00022722"/>
    </source>
</evidence>
<name>A0A4Y6V7J5_9PROT</name>
<dbReference type="GO" id="GO:0004521">
    <property type="term" value="F:RNA endonuclease activity"/>
    <property type="evidence" value="ECO:0007669"/>
    <property type="project" value="UniProtKB-UniRule"/>
</dbReference>
<dbReference type="KEGG" id="ntn:D5366_02385"/>
<dbReference type="Proteomes" id="UP000317214">
    <property type="component" value="Chromosome"/>
</dbReference>
<dbReference type="SUPFAM" id="SSF55486">
    <property type="entry name" value="Metalloproteases ('zincins'), catalytic domain"/>
    <property type="match status" value="1"/>
</dbReference>
<protein>
    <recommendedName>
        <fullName evidence="7">Endoribonuclease YbeY</fullName>
        <ecNumber evidence="7">3.1.-.-</ecNumber>
    </recommendedName>
</protein>
<evidence type="ECO:0000256" key="6">
    <source>
        <dbReference type="ARBA" id="ARBA00022833"/>
    </source>
</evidence>
<evidence type="ECO:0000313" key="8">
    <source>
        <dbReference type="EMBL" id="QDH24295.1"/>
    </source>
</evidence>
<dbReference type="Gene3D" id="3.40.390.30">
    <property type="entry name" value="Metalloproteases ('zincins'), catalytic domain"/>
    <property type="match status" value="1"/>
</dbReference>
<dbReference type="PANTHER" id="PTHR46986">
    <property type="entry name" value="ENDORIBONUCLEASE YBEY, CHLOROPLASTIC"/>
    <property type="match status" value="1"/>
</dbReference>
<dbReference type="EC" id="3.1.-.-" evidence="7"/>
<evidence type="ECO:0000256" key="1">
    <source>
        <dbReference type="ARBA" id="ARBA00010875"/>
    </source>
</evidence>
<proteinExistence type="inferred from homology"/>
<dbReference type="GO" id="GO:0004222">
    <property type="term" value="F:metalloendopeptidase activity"/>
    <property type="evidence" value="ECO:0007669"/>
    <property type="project" value="InterPro"/>
</dbReference>
<evidence type="ECO:0000256" key="5">
    <source>
        <dbReference type="ARBA" id="ARBA00022801"/>
    </source>
</evidence>
<dbReference type="InterPro" id="IPR023091">
    <property type="entry name" value="MetalPrtase_cat_dom_sf_prd"/>
</dbReference>
<sequence>MEPPSPHAATDILIEDARWRAAVRDAERTIWRALAAVARQGGPDFSSGPAPSILLSSDRVVKRLNARYRNRNKPTNVLTFTPVAPGHGGDIILGYETVAKEALAAKRSMRAHLSHLVMHGALHLDGHDHHHPGEARAMESLESRALRSLGFSDPWKNGGARQ</sequence>
<comment type="function">
    <text evidence="7">Single strand-specific metallo-endoribonuclease involved in late-stage 70S ribosome quality control and in maturation of the 3' terminus of the 16S rRNA.</text>
</comment>
<keyword evidence="9" id="KW-1185">Reference proteome</keyword>
<organism evidence="8 9">
    <name type="scientific">Neokomagataea tanensis</name>
    <dbReference type="NCBI Taxonomy" id="661191"/>
    <lineage>
        <taxon>Bacteria</taxon>
        <taxon>Pseudomonadati</taxon>
        <taxon>Pseudomonadota</taxon>
        <taxon>Alphaproteobacteria</taxon>
        <taxon>Acetobacterales</taxon>
        <taxon>Acetobacteraceae</taxon>
        <taxon>Neokomagataea</taxon>
    </lineage>
</organism>
<feature type="binding site" evidence="7">
    <location>
        <position position="123"/>
    </location>
    <ligand>
        <name>Zn(2+)</name>
        <dbReference type="ChEBI" id="CHEBI:29105"/>
        <note>catalytic</note>
    </ligand>
</feature>
<evidence type="ECO:0000256" key="3">
    <source>
        <dbReference type="ARBA" id="ARBA00022723"/>
    </source>
</evidence>
<evidence type="ECO:0000256" key="4">
    <source>
        <dbReference type="ARBA" id="ARBA00022759"/>
    </source>
</evidence>
<comment type="similarity">
    <text evidence="1 7">Belongs to the endoribonuclease YbeY family.</text>
</comment>
<dbReference type="NCBIfam" id="TIGR00043">
    <property type="entry name" value="rRNA maturation RNase YbeY"/>
    <property type="match status" value="1"/>
</dbReference>
<evidence type="ECO:0000313" key="9">
    <source>
        <dbReference type="Proteomes" id="UP000317214"/>
    </source>
</evidence>
<feature type="binding site" evidence="7">
    <location>
        <position position="129"/>
    </location>
    <ligand>
        <name>Zn(2+)</name>
        <dbReference type="ChEBI" id="CHEBI:29105"/>
        <note>catalytic</note>
    </ligand>
</feature>
<comment type="cofactor">
    <cofactor evidence="7">
        <name>Zn(2+)</name>
        <dbReference type="ChEBI" id="CHEBI:29105"/>
    </cofactor>
    <text evidence="7">Binds 1 zinc ion.</text>
</comment>
<dbReference type="OrthoDB" id="9807740at2"/>
<dbReference type="InterPro" id="IPR002036">
    <property type="entry name" value="YbeY"/>
</dbReference>
<keyword evidence="3 7" id="KW-0479">Metal-binding</keyword>
<dbReference type="GO" id="GO:0008270">
    <property type="term" value="F:zinc ion binding"/>
    <property type="evidence" value="ECO:0007669"/>
    <property type="project" value="UniProtKB-UniRule"/>
</dbReference>
<accession>A0A4Y6V7J5</accession>
<dbReference type="RefSeq" id="WP_141492130.1">
    <property type="nucleotide sequence ID" value="NZ_CP032485.1"/>
</dbReference>
<reference evidence="8 9" key="1">
    <citation type="submission" date="2018-09" db="EMBL/GenBank/DDBJ databases">
        <title>The complete genome sequence of Neokomagataea tanensis NBRC 106556(T).</title>
        <authorList>
            <person name="Chua K.-O."/>
            <person name="See-Too W.-S."/>
            <person name="Hong K.-W."/>
            <person name="Yin W.-F."/>
            <person name="Chan K.-G."/>
        </authorList>
    </citation>
    <scope>NUCLEOTIDE SEQUENCE [LARGE SCALE GENOMIC DNA]</scope>
    <source>
        <strain evidence="9">AH13 \ NBRC 106556</strain>
    </source>
</reference>
<dbReference type="HAMAP" id="MF_00009">
    <property type="entry name" value="Endoribonucl_YbeY"/>
    <property type="match status" value="1"/>
</dbReference>
<dbReference type="PANTHER" id="PTHR46986:SF1">
    <property type="entry name" value="ENDORIBONUCLEASE YBEY, CHLOROPLASTIC"/>
    <property type="match status" value="1"/>
</dbReference>
<keyword evidence="5 7" id="KW-0378">Hydrolase</keyword>
<dbReference type="EMBL" id="CP032485">
    <property type="protein sequence ID" value="QDH24295.1"/>
    <property type="molecule type" value="Genomic_DNA"/>
</dbReference>
<dbReference type="GO" id="GO:0005737">
    <property type="term" value="C:cytoplasm"/>
    <property type="evidence" value="ECO:0007669"/>
    <property type="project" value="UniProtKB-SubCell"/>
</dbReference>
<keyword evidence="6 7" id="KW-0862">Zinc</keyword>
<feature type="binding site" evidence="7">
    <location>
        <position position="119"/>
    </location>
    <ligand>
        <name>Zn(2+)</name>
        <dbReference type="ChEBI" id="CHEBI:29105"/>
        <note>catalytic</note>
    </ligand>
</feature>